<feature type="non-terminal residue" evidence="1">
    <location>
        <position position="128"/>
    </location>
</feature>
<gene>
    <name evidence="1" type="ORF">DHETER_LOCUS14439</name>
</gene>
<reference evidence="1" key="1">
    <citation type="submission" date="2021-06" db="EMBL/GenBank/DDBJ databases">
        <authorList>
            <person name="Kallberg Y."/>
            <person name="Tangrot J."/>
            <person name="Rosling A."/>
        </authorList>
    </citation>
    <scope>NUCLEOTIDE SEQUENCE</scope>
    <source>
        <strain evidence="1">IL203A</strain>
    </source>
</reference>
<evidence type="ECO:0000313" key="2">
    <source>
        <dbReference type="Proteomes" id="UP000789702"/>
    </source>
</evidence>
<accession>A0ACA9QDU8</accession>
<proteinExistence type="predicted"/>
<sequence>MSSLFVAFCLAKNVTGNDSYITGTVLYRINNNTNQFREITFKDHTSCESIISECKDSLNYEILPHDYSFSQFKNITNLPRSLYLQEGARVMFLNSKLFDNGICNCTIGIMTKLIDNDNIKVTFPTYKG</sequence>
<comment type="caution">
    <text evidence="1">The sequence shown here is derived from an EMBL/GenBank/DDBJ whole genome shotgun (WGS) entry which is preliminary data.</text>
</comment>
<name>A0ACA9QDU8_9GLOM</name>
<dbReference type="EMBL" id="CAJVPU010044383">
    <property type="protein sequence ID" value="CAG8747590.1"/>
    <property type="molecule type" value="Genomic_DNA"/>
</dbReference>
<dbReference type="Proteomes" id="UP000789702">
    <property type="component" value="Unassembled WGS sequence"/>
</dbReference>
<keyword evidence="2" id="KW-1185">Reference proteome</keyword>
<protein>
    <submittedName>
        <fullName evidence="1">4334_t:CDS:1</fullName>
    </submittedName>
</protein>
<evidence type="ECO:0000313" key="1">
    <source>
        <dbReference type="EMBL" id="CAG8747590.1"/>
    </source>
</evidence>
<organism evidence="1 2">
    <name type="scientific">Dentiscutata heterogama</name>
    <dbReference type="NCBI Taxonomy" id="1316150"/>
    <lineage>
        <taxon>Eukaryota</taxon>
        <taxon>Fungi</taxon>
        <taxon>Fungi incertae sedis</taxon>
        <taxon>Mucoromycota</taxon>
        <taxon>Glomeromycotina</taxon>
        <taxon>Glomeromycetes</taxon>
        <taxon>Diversisporales</taxon>
        <taxon>Gigasporaceae</taxon>
        <taxon>Dentiscutata</taxon>
    </lineage>
</organism>